<feature type="region of interest" description="Disordered" evidence="17">
    <location>
        <begin position="101"/>
        <end position="124"/>
    </location>
</feature>
<keyword evidence="5" id="KW-0007">Acetylation</keyword>
<evidence type="ECO:0000313" key="19">
    <source>
        <dbReference type="EMBL" id="KAK7805364.1"/>
    </source>
</evidence>
<dbReference type="Gene3D" id="3.10.20.90">
    <property type="entry name" value="Phosphatidylinositol 3-kinase Catalytic Subunit, Chain A, domain 1"/>
    <property type="match status" value="1"/>
</dbReference>
<sequence length="124" mass="14115">MRSGHPQDVFLMLRRHKTTIFKDAKESSSMFELKHIVEGIFKWPPDEQRLYKDDQLFDDRKTLGECGFTGQTALPQVPATVSLAFRADDAFKALHIEPFSSTPELPDVMKPQDSESSANEQAMQ</sequence>
<comment type="caution">
    <text evidence="19">The sequence shown here is derived from an EMBL/GenBank/DDBJ whole genome shotgun (WGS) entry which is preliminary data.</text>
</comment>
<evidence type="ECO:0000256" key="9">
    <source>
        <dbReference type="ARBA" id="ARBA00054216"/>
    </source>
</evidence>
<organism evidence="19 20">
    <name type="scientific">Myodes glareolus</name>
    <name type="common">Bank vole</name>
    <name type="synonym">Clethrionomys glareolus</name>
    <dbReference type="NCBI Taxonomy" id="447135"/>
    <lineage>
        <taxon>Eukaryota</taxon>
        <taxon>Metazoa</taxon>
        <taxon>Chordata</taxon>
        <taxon>Craniata</taxon>
        <taxon>Vertebrata</taxon>
        <taxon>Euteleostomi</taxon>
        <taxon>Mammalia</taxon>
        <taxon>Eutheria</taxon>
        <taxon>Euarchontoglires</taxon>
        <taxon>Glires</taxon>
        <taxon>Rodentia</taxon>
        <taxon>Myomorpha</taxon>
        <taxon>Muroidea</taxon>
        <taxon>Cricetidae</taxon>
        <taxon>Arvicolinae</taxon>
        <taxon>Myodes</taxon>
    </lineage>
</organism>
<feature type="compositionally biased region" description="Polar residues" evidence="17">
    <location>
        <begin position="114"/>
        <end position="124"/>
    </location>
</feature>
<evidence type="ECO:0000256" key="4">
    <source>
        <dbReference type="ARBA" id="ARBA00022786"/>
    </source>
</evidence>
<dbReference type="PANTHER" id="PTHR13248">
    <property type="entry name" value="TRANSCRIPTION ELONGATION FACTOR B POLYPEPTIDE 2"/>
    <property type="match status" value="1"/>
</dbReference>
<keyword evidence="6" id="KW-0805">Transcription regulation</keyword>
<evidence type="ECO:0000256" key="15">
    <source>
        <dbReference type="ARBA" id="ARBA00083653"/>
    </source>
</evidence>
<evidence type="ECO:0000256" key="13">
    <source>
        <dbReference type="ARBA" id="ARBA00080438"/>
    </source>
</evidence>
<dbReference type="GO" id="GO:0030891">
    <property type="term" value="C:VCB complex"/>
    <property type="evidence" value="ECO:0007669"/>
    <property type="project" value="InterPro"/>
</dbReference>
<dbReference type="InterPro" id="IPR039049">
    <property type="entry name" value="ELOB"/>
</dbReference>
<gene>
    <name evidence="19" type="ORF">U0070_025571</name>
</gene>
<dbReference type="FunFam" id="3.10.20.90:FF:000108">
    <property type="entry name" value="Elongin-B"/>
    <property type="match status" value="1"/>
</dbReference>
<evidence type="ECO:0000256" key="5">
    <source>
        <dbReference type="ARBA" id="ARBA00022990"/>
    </source>
</evidence>
<dbReference type="GO" id="GO:0006368">
    <property type="term" value="P:transcription elongation by RNA polymerase II"/>
    <property type="evidence" value="ECO:0007669"/>
    <property type="project" value="InterPro"/>
</dbReference>
<comment type="subcellular location">
    <subcellularLocation>
        <location evidence="1">Nucleus</location>
    </subcellularLocation>
</comment>
<dbReference type="Pfam" id="PF00240">
    <property type="entry name" value="ubiquitin"/>
    <property type="match status" value="1"/>
</dbReference>
<keyword evidence="3" id="KW-0597">Phosphoprotein</keyword>
<dbReference type="InterPro" id="IPR000626">
    <property type="entry name" value="Ubiquitin-like_dom"/>
</dbReference>
<evidence type="ECO:0000256" key="16">
    <source>
        <dbReference type="ARBA" id="ARBA00093515"/>
    </source>
</evidence>
<comment type="similarity">
    <text evidence="10">Belongs to the Elongin B family.</text>
</comment>
<keyword evidence="4" id="KW-0833">Ubl conjugation pathway</keyword>
<comment type="pathway">
    <text evidence="2">Protein modification; protein ubiquitination.</text>
</comment>
<evidence type="ECO:0000256" key="6">
    <source>
        <dbReference type="ARBA" id="ARBA00023015"/>
    </source>
</evidence>
<dbReference type="CDD" id="cd01788">
    <property type="entry name" value="Ubl_ElonginB"/>
    <property type="match status" value="1"/>
</dbReference>
<comment type="function">
    <text evidence="9">SIII, also known as elongin, is a general transcription elongation factor that increases the RNA polymerase II transcription elongation past template-encoded arresting sites. Subunit A is transcriptionally active and its transcription activity is strongly enhanced by binding to the dimeric complex of the SIII regulatory subunits B and C (elongin BC complex). In embryonic stem cells, the elongin BC complex is recruited by EPOP to Polycomb group (PcG) target genes in order generate genomic region that display both active and repressive chromatin properties, an important feature of pluripotent stem cells.</text>
</comment>
<dbReference type="SUPFAM" id="SSF54236">
    <property type="entry name" value="Ubiquitin-like"/>
    <property type="match status" value="1"/>
</dbReference>
<evidence type="ECO:0000256" key="3">
    <source>
        <dbReference type="ARBA" id="ARBA00022553"/>
    </source>
</evidence>
<evidence type="ECO:0000256" key="17">
    <source>
        <dbReference type="SAM" id="MobiDB-lite"/>
    </source>
</evidence>
<keyword evidence="7" id="KW-0804">Transcription</keyword>
<evidence type="ECO:0000256" key="2">
    <source>
        <dbReference type="ARBA" id="ARBA00004906"/>
    </source>
</evidence>
<evidence type="ECO:0000313" key="20">
    <source>
        <dbReference type="Proteomes" id="UP001488838"/>
    </source>
</evidence>
<dbReference type="PANTHER" id="PTHR13248:SF4">
    <property type="entry name" value="ELONGIN B"/>
    <property type="match status" value="1"/>
</dbReference>
<dbReference type="PROSITE" id="PS50053">
    <property type="entry name" value="UBIQUITIN_2"/>
    <property type="match status" value="1"/>
</dbReference>
<dbReference type="EMBL" id="JBBHLL010000343">
    <property type="protein sequence ID" value="KAK7805364.1"/>
    <property type="molecule type" value="Genomic_DNA"/>
</dbReference>
<accession>A0AAW0HT49</accession>
<evidence type="ECO:0000256" key="11">
    <source>
        <dbReference type="ARBA" id="ARBA00074516"/>
    </source>
</evidence>
<proteinExistence type="inferred from homology"/>
<dbReference type="Proteomes" id="UP001488838">
    <property type="component" value="Unassembled WGS sequence"/>
</dbReference>
<evidence type="ECO:0000256" key="12">
    <source>
        <dbReference type="ARBA" id="ARBA00076690"/>
    </source>
</evidence>
<protein>
    <recommendedName>
        <fullName evidence="11">Elongin-B</fullName>
    </recommendedName>
    <alternativeName>
        <fullName evidence="14">Elongin 18 kDa subunit</fullName>
    </alternativeName>
    <alternativeName>
        <fullName evidence="12">RNA polymerase II transcription factor SIII subunit B</fullName>
    </alternativeName>
    <alternativeName>
        <fullName evidence="15">SIII p18</fullName>
    </alternativeName>
    <alternativeName>
        <fullName evidence="13">Transcription elongation factor B polypeptide 2</fullName>
    </alternativeName>
</protein>
<keyword evidence="20" id="KW-1185">Reference proteome</keyword>
<evidence type="ECO:0000256" key="14">
    <source>
        <dbReference type="ARBA" id="ARBA00081013"/>
    </source>
</evidence>
<dbReference type="InterPro" id="IPR029071">
    <property type="entry name" value="Ubiquitin-like_domsf"/>
</dbReference>
<dbReference type="SMART" id="SM00213">
    <property type="entry name" value="UBQ"/>
    <property type="match status" value="1"/>
</dbReference>
<keyword evidence="8" id="KW-0539">Nucleus</keyword>
<dbReference type="GO" id="GO:0070449">
    <property type="term" value="C:elongin complex"/>
    <property type="evidence" value="ECO:0007669"/>
    <property type="project" value="InterPro"/>
</dbReference>
<evidence type="ECO:0000256" key="8">
    <source>
        <dbReference type="ARBA" id="ARBA00023242"/>
    </source>
</evidence>
<evidence type="ECO:0000256" key="7">
    <source>
        <dbReference type="ARBA" id="ARBA00023163"/>
    </source>
</evidence>
<evidence type="ECO:0000256" key="10">
    <source>
        <dbReference type="ARBA" id="ARBA00060803"/>
    </source>
</evidence>
<name>A0AAW0HT49_MYOGA</name>
<evidence type="ECO:0000259" key="18">
    <source>
        <dbReference type="PROSITE" id="PS50053"/>
    </source>
</evidence>
<reference evidence="19 20" key="1">
    <citation type="journal article" date="2023" name="bioRxiv">
        <title>Conserved and derived expression patterns and positive selection on dental genes reveal complex evolutionary context of ever-growing rodent molars.</title>
        <authorList>
            <person name="Calamari Z.T."/>
            <person name="Song A."/>
            <person name="Cohen E."/>
            <person name="Akter M."/>
            <person name="Roy R.D."/>
            <person name="Hallikas O."/>
            <person name="Christensen M.M."/>
            <person name="Li P."/>
            <person name="Marangoni P."/>
            <person name="Jernvall J."/>
            <person name="Klein O.D."/>
        </authorList>
    </citation>
    <scope>NUCLEOTIDE SEQUENCE [LARGE SCALE GENOMIC DNA]</scope>
    <source>
        <strain evidence="19">V071</strain>
    </source>
</reference>
<evidence type="ECO:0000256" key="1">
    <source>
        <dbReference type="ARBA" id="ARBA00004123"/>
    </source>
</evidence>
<dbReference type="AlphaFoldDB" id="A0AAW0HT49"/>
<comment type="subunit">
    <text evidence="16">Heterotrimer of an A (ELOA, ELOA2 or ELOA3P), ELOB and ELOC subunit. The elongin BC complex interacts with EPOP; leading to recruit the elongin BC complex to Polycomb group (PcG) target genes, thereby restricting excessive activity of the PRC2/EED-EZH2 complex. Component of multiple cullin-RING E3 ubiquitin-protein ligase complexes composed of Elongin BC (ELOB and ELOC), a cullin (either CUL2 or CUL5), a catalytic subunit (either RBX1 or RNF7/RBX2), as well as a substrate adapter protein that can be either ASB2, ASB9, ASB11, KLHDC2, KLHDC3, KLHDC10, APPBP2, FEM1A, FEM1B, FEM1C, LRR1, PCMTD1, SOCS1, SOCS2, SOCS5, SPSB1, SPSB3, ELOA, VHL, WSB1 or RAB40C. As part of the Elongin BC E3 ubiquitin ligase complex; interacts with NRBP1. May also interact with DCUN1D1, DCUN1D2, DCUN1D3 and DCUN1D5. May form oligomers as a KLHDC2/KLHDC3-ELOB-ELOC complex; this interaction is autoinhibitory for the E3 ligase complex as the substrate-binding site of KLHDC2/KLHDC3 is blocked in the oligomer.</text>
</comment>
<feature type="domain" description="Ubiquitin-like" evidence="18">
    <location>
        <begin position="7"/>
        <end position="74"/>
    </location>
</feature>